<dbReference type="CDD" id="cd05931">
    <property type="entry name" value="FAAL"/>
    <property type="match status" value="1"/>
</dbReference>
<dbReference type="CDD" id="cd05930">
    <property type="entry name" value="A_NRPS"/>
    <property type="match status" value="1"/>
</dbReference>
<keyword evidence="3" id="KW-0596">Phosphopantetheine</keyword>
<accession>A0A6S6YJP8</accession>
<dbReference type="Pfam" id="PF00550">
    <property type="entry name" value="PP-binding"/>
    <property type="match status" value="3"/>
</dbReference>
<dbReference type="GO" id="GO:0043041">
    <property type="term" value="P:amino acid activation for nonribosomal peptide biosynthetic process"/>
    <property type="evidence" value="ECO:0007669"/>
    <property type="project" value="TreeGrafter"/>
</dbReference>
<keyword evidence="5" id="KW-0276">Fatty acid metabolism</keyword>
<dbReference type="FunFam" id="1.10.1200.10:FF:000005">
    <property type="entry name" value="Nonribosomal peptide synthetase 1"/>
    <property type="match status" value="2"/>
</dbReference>
<dbReference type="Pfam" id="PF00501">
    <property type="entry name" value="AMP-binding"/>
    <property type="match status" value="3"/>
</dbReference>
<dbReference type="SUPFAM" id="SSF56801">
    <property type="entry name" value="Acetyl-CoA synthetase-like"/>
    <property type="match status" value="3"/>
</dbReference>
<dbReference type="FunFam" id="3.40.50.12780:FF:000013">
    <property type="entry name" value="Long-chain-fatty-acid--AMP ligase FadD32"/>
    <property type="match status" value="1"/>
</dbReference>
<dbReference type="PANTHER" id="PTHR45527">
    <property type="entry name" value="NONRIBOSOMAL PEPTIDE SYNTHETASE"/>
    <property type="match status" value="1"/>
</dbReference>
<dbReference type="InterPro" id="IPR001242">
    <property type="entry name" value="Condensation_dom"/>
</dbReference>
<evidence type="ECO:0000256" key="6">
    <source>
        <dbReference type="ARBA" id="ARBA00023098"/>
    </source>
</evidence>
<dbReference type="FunFam" id="2.30.38.10:FF:000001">
    <property type="entry name" value="Non-ribosomal peptide synthetase PvdI"/>
    <property type="match status" value="1"/>
</dbReference>
<dbReference type="InterPro" id="IPR023213">
    <property type="entry name" value="CAT-like_dom_sf"/>
</dbReference>
<dbReference type="Pfam" id="PF13193">
    <property type="entry name" value="AMP-binding_C"/>
    <property type="match status" value="2"/>
</dbReference>
<dbReference type="SUPFAM" id="SSF47336">
    <property type="entry name" value="ACP-like"/>
    <property type="match status" value="3"/>
</dbReference>
<dbReference type="Gene3D" id="3.30.300.30">
    <property type="match status" value="3"/>
</dbReference>
<dbReference type="CDD" id="cd19543">
    <property type="entry name" value="DCL_NRPS"/>
    <property type="match status" value="1"/>
</dbReference>
<dbReference type="InterPro" id="IPR009081">
    <property type="entry name" value="PP-bd_ACP"/>
</dbReference>
<sequence>MQASEISATMLPATIVARVRDLARSRPDYTALTVVDATGERRFSYAALDARVRALAAVLADAYAVNDRALLLMDNNEHYVIGFFACMYAGLIPVPVFPPESVRRQQLARVVAIATDCAARCVLTTADLRDAIAPFEDLWAGADMLAIDGELAAVNPRQAEFEPDGEQIAFLQYTSGSTSAPKGVMVSHSNLMANEAAIAERLGANPGDVWVSWLPLYHDMGLIGGLLQPLYRGIPCVLMSPRYFLERPMRWPEAVAAYGGTHSGGPDFSYRLCLERAKPERLAQLDLSRWRVAFSGAEPVRHDTLRDFLTTFAPARLATGAVYPCYGLAEATLLVAGSISGGGMTATGFDPALLSAGLVSPAEEGGKLVACGTVPERHAVRIVDPELLADAGDGRIGEIWVHGPSVAKGYWNRPDATAETFVEQQGRRWLRTGDLGFFHAGQLHIAGRRKDLIIVRGHNLYPQDIERAVEGEVEAVRKGRVAAFSVQGPQGEGIGVAAEVSRGLQKLVPPESLRDAISQAVGAACGEPATVVVLLNPGGLPKTSSGKLQRSACRDGWRTGELDAYAVFEQGQRRDVAATPAPAATGLDDPDALALAGIWRDALGGGTPDARANFFSCGGNSLAAVQIAAAISARWNIAATPRLVFDHPELAGCAARIRELTANNQSPVSATGGMDGPVACAARHDGMVPLSSAQLRQWFLWQLDPGSDAYHVGQALRLTGPLDGPGLHQALDALIARHEALRMRFRVLDDGTPVQQPVDADVAAGYGAVRQRDVRQSDLAAARAQADAIVRLAFKTPFDLEHALPLRAELLRVDDEEHVLVLVAHHIVADAVSMQVLFEELNALMEGRSLAPVSLPFADYAAWQRAQLDAGRWDGQRDDWVRLLGGDQPTLALATDRPRTPEGRYQAARYDLEIAPDLAARVQAAARAGQGSAFMQLLAAFQAVLYRYTGQSDVRVGVAAANRALPALARTVGFFVNTQVLRGQLRGRMALRELAAQARDTVLDAQARQDYPFDGVVDAIQPERGLGQSPLFQVMMNHLREESGSRLALPGVEVATLPQPDNAAQFELTLETREAQDGALGASLIYARDLFDADTMGGFGNALMKVLGQLADAPDLTLDALDILDPAARDALLAAGTGAWPPRAFTPVHRLIEDHAARTPQALALIAGDAQLSYAQLNEQANRLAHLLIANGVGADVAVGIALGRGADMIVAMLAVLKAGGVYVPLDPSYPAARLAHMMQDSRLRLVLSQRAVVDGLALPMDVPWLVLDGEAVAHAARQPAHNPARTIHPAQLAYLIYTSGSTGLPKGVAVPHGPLSMHIQAIGAMYGMTPADRELQFASINFDGAHERWLTPLAFGGVLIPRDDEPWSVERTAAEIARHGVTVACFTPSYLHQLAEALGEEAAVLPIRSYTVGGEATSRTTLALIQNTLRPPRVINGYGPTETVITPLIAKAYPDTPNEAAYMPIGKPVGDRRAYVLDADLNLLPPGAAGELYLGGEGLARGYLNRAGLTAERFVADPFLGGGARMYRSGDLARWGKHGQIEYLGRVDHQVKIRGYRIELGEVETQLLAQPGVGHAVAVATGGKPGAARRLLAYVAPVPGAVLDAETLRAGLMRVLPDYMVPARILVLPDLPLNAAGKVDRHALPEEPVLPGTQFSAPNPGLETVLAGIWAEALGVERIGRDDNFFELGGDSILTLKVVALARQAGLVLTPKQLLQQQTLAALAPGVHAADGMARADTVAASARLAPEWLAQLPVPAGDIQDAYPLSPMQHGMLLHTLRNPNSGIYVMQDRYRVDGELDEDAFEWAWQRVLENHPALRATFHWQWAHEPVQIIRRDVTLPVQRLDLRDLGHEAAVARYESLLHEELRTGLPLDQPPLLRLRVARVADREYRWALSFHHMLMDAWCLSLLLTDFFDNYDARLAGQEPVRASSRPHRDFIDWLQGRDIEAARRYWRDALTGFSAVTPLPGLRSAAAGEVSAMVDLTSTLTEAQTTQLQRVAQQCRVTPNTVIQAAWALTLARHAGQDEVLYGVTVAGRPTEMAQAQQTIGIFINTIPIRLRLPIGGTLPAAQWMRTLLDQNAEMRAHEHLSLAEVQGFSDVAPGQPLFDSLVVFENAPISGAVFERAKGMGLSSLGMRTHTNYPLTVVLLPGPRLALQLTYDTRRLDSQAVGSMLATFRANVEALMATPDAPVASLLAPSAAQRDRLLAAGRGRQADYFFDAGYVRLFEAQAARCDGIAVRCGAEAVSYPDLNRRANRIGQALIERGVRADDVVAVYCERGITFIASALGAFKAGAAYLGLDVRLPPQRVASILGQSGAKVVLVGTAEAPLLDAALALMPDPPRVLWAEEALAGPARGRGQEPGNPGRHAHPDQAAYLIFTSGSTGEPKGVVVTHRGMLNNQLSKVPALGLNAQSVIGQTAAPSFDISVWQMLAGLLCGATVEVVPDETARDPVALLRHAQARGITVLESVPTLIQGMLATESVALPALRWMLPTGEATPLSLAREWLHRYPDVPLVNAYGPAECADDVAFFTLRPDDHEPGPGLPIGTAADNTRLMVLDAELNPVLPGVVGEIYIAGVGVGRGYTRRPDLTAERFLPDLHGDVAGARMYRSGDLGRMRPDGVLEYAGRADHQVKVRGYRVELGEIEARLAALREIGEAAVQAIDEGSGTRLVGYVVPAADWLPPEGAQAWREALRAALARDLPDYMVPGLWVRLDALPRNRNGKLDRKALPAPDLNETARDYVAPNDGLETQLAQLWSDVLGVERVGRLDNFFELGGHSLMVMQVTARIQANLGRQAPINALFEHQTLAEFARHLEDSSGAADAQALDALDAFMDTLENN</sequence>
<feature type="domain" description="Carrier" evidence="7">
    <location>
        <begin position="586"/>
        <end position="661"/>
    </location>
</feature>
<proteinExistence type="inferred from homology"/>
<feature type="domain" description="Carrier" evidence="7">
    <location>
        <begin position="1658"/>
        <end position="1732"/>
    </location>
</feature>
<keyword evidence="6" id="KW-0443">Lipid metabolism</keyword>
<dbReference type="PANTHER" id="PTHR45527:SF1">
    <property type="entry name" value="FATTY ACID SYNTHASE"/>
    <property type="match status" value="1"/>
</dbReference>
<dbReference type="RefSeq" id="WP_175173009.1">
    <property type="nucleotide sequence ID" value="NZ_CADIJX010000001.1"/>
</dbReference>
<evidence type="ECO:0000256" key="3">
    <source>
        <dbReference type="ARBA" id="ARBA00022450"/>
    </source>
</evidence>
<reference evidence="8 9" key="1">
    <citation type="submission" date="2020-04" db="EMBL/GenBank/DDBJ databases">
        <authorList>
            <person name="De Canck E."/>
        </authorList>
    </citation>
    <scope>NUCLEOTIDE SEQUENCE [LARGE SCALE GENOMIC DNA]</scope>
    <source>
        <strain evidence="8 9">LMG 3431</strain>
    </source>
</reference>
<dbReference type="NCBIfam" id="TIGR01733">
    <property type="entry name" value="AA-adenyl-dom"/>
    <property type="match status" value="2"/>
</dbReference>
<comment type="similarity">
    <text evidence="2">Belongs to the ATP-dependent AMP-binding enzyme family.</text>
</comment>
<dbReference type="GO" id="GO:0006631">
    <property type="term" value="P:fatty acid metabolic process"/>
    <property type="evidence" value="ECO:0007669"/>
    <property type="project" value="UniProtKB-KW"/>
</dbReference>
<dbReference type="InterPro" id="IPR010071">
    <property type="entry name" value="AA_adenyl_dom"/>
</dbReference>
<dbReference type="GO" id="GO:0071766">
    <property type="term" value="P:Actinobacterium-type cell wall biogenesis"/>
    <property type="evidence" value="ECO:0007669"/>
    <property type="project" value="UniProtKB-ARBA"/>
</dbReference>
<dbReference type="InterPro" id="IPR045851">
    <property type="entry name" value="AMP-bd_C_sf"/>
</dbReference>
<dbReference type="InterPro" id="IPR020806">
    <property type="entry name" value="PKS_PP-bd"/>
</dbReference>
<dbReference type="Gene3D" id="3.30.559.10">
    <property type="entry name" value="Chloramphenicol acetyltransferase-like domain"/>
    <property type="match status" value="2"/>
</dbReference>
<dbReference type="PROSITE" id="PS00012">
    <property type="entry name" value="PHOSPHOPANTETHEINE"/>
    <property type="match status" value="3"/>
</dbReference>
<dbReference type="FunFam" id="3.40.50.12780:FF:000012">
    <property type="entry name" value="Non-ribosomal peptide synthetase"/>
    <property type="match status" value="1"/>
</dbReference>
<dbReference type="EMBL" id="CADIJX010000001">
    <property type="protein sequence ID" value="CAB3628295.1"/>
    <property type="molecule type" value="Genomic_DNA"/>
</dbReference>
<organism evidence="8 9">
    <name type="scientific">Achromobacter pestifer</name>
    <dbReference type="NCBI Taxonomy" id="1353889"/>
    <lineage>
        <taxon>Bacteria</taxon>
        <taxon>Pseudomonadati</taxon>
        <taxon>Pseudomonadota</taxon>
        <taxon>Betaproteobacteria</taxon>
        <taxon>Burkholderiales</taxon>
        <taxon>Alcaligenaceae</taxon>
        <taxon>Achromobacter</taxon>
    </lineage>
</organism>
<dbReference type="Gene3D" id="3.40.50.980">
    <property type="match status" value="2"/>
</dbReference>
<dbReference type="InterPro" id="IPR042099">
    <property type="entry name" value="ANL_N_sf"/>
</dbReference>
<dbReference type="NCBIfam" id="NF003417">
    <property type="entry name" value="PRK04813.1"/>
    <property type="match status" value="4"/>
</dbReference>
<evidence type="ECO:0000256" key="4">
    <source>
        <dbReference type="ARBA" id="ARBA00022553"/>
    </source>
</evidence>
<evidence type="ECO:0000256" key="2">
    <source>
        <dbReference type="ARBA" id="ARBA00006432"/>
    </source>
</evidence>
<dbReference type="InterPro" id="IPR020845">
    <property type="entry name" value="AMP-binding_CS"/>
</dbReference>
<dbReference type="GO" id="GO:0005737">
    <property type="term" value="C:cytoplasm"/>
    <property type="evidence" value="ECO:0007669"/>
    <property type="project" value="TreeGrafter"/>
</dbReference>
<dbReference type="GO" id="GO:0031177">
    <property type="term" value="F:phosphopantetheine binding"/>
    <property type="evidence" value="ECO:0007669"/>
    <property type="project" value="InterPro"/>
</dbReference>
<dbReference type="FunFam" id="3.30.300.30:FF:000010">
    <property type="entry name" value="Enterobactin synthetase component F"/>
    <property type="match status" value="1"/>
</dbReference>
<dbReference type="InterPro" id="IPR006162">
    <property type="entry name" value="Ppantetheine_attach_site"/>
</dbReference>
<name>A0A6S6YJP8_9BURK</name>
<protein>
    <submittedName>
        <fullName evidence="8">Tyrocidine synthase 3</fullName>
    </submittedName>
</protein>
<dbReference type="GO" id="GO:0003824">
    <property type="term" value="F:catalytic activity"/>
    <property type="evidence" value="ECO:0007669"/>
    <property type="project" value="InterPro"/>
</dbReference>
<dbReference type="SUPFAM" id="SSF52777">
    <property type="entry name" value="CoA-dependent acyltransferases"/>
    <property type="match status" value="4"/>
</dbReference>
<dbReference type="SMART" id="SM00823">
    <property type="entry name" value="PKS_PP"/>
    <property type="match status" value="3"/>
</dbReference>
<evidence type="ECO:0000313" key="9">
    <source>
        <dbReference type="Proteomes" id="UP000494108"/>
    </source>
</evidence>
<comment type="cofactor">
    <cofactor evidence="1">
        <name>pantetheine 4'-phosphate</name>
        <dbReference type="ChEBI" id="CHEBI:47942"/>
    </cofactor>
</comment>
<dbReference type="CDD" id="cd17649">
    <property type="entry name" value="A_NRPS_PvdJ-like"/>
    <property type="match status" value="1"/>
</dbReference>
<dbReference type="PROSITE" id="PS00455">
    <property type="entry name" value="AMP_BINDING"/>
    <property type="match status" value="3"/>
</dbReference>
<dbReference type="FunFam" id="3.40.50.980:FF:000001">
    <property type="entry name" value="Non-ribosomal peptide synthetase"/>
    <property type="match status" value="1"/>
</dbReference>
<evidence type="ECO:0000259" key="7">
    <source>
        <dbReference type="PROSITE" id="PS50075"/>
    </source>
</evidence>
<dbReference type="Gene3D" id="1.10.1200.10">
    <property type="entry name" value="ACP-like"/>
    <property type="match status" value="3"/>
</dbReference>
<dbReference type="Gene3D" id="2.30.38.10">
    <property type="entry name" value="Luciferase, Domain 3"/>
    <property type="match status" value="1"/>
</dbReference>
<feature type="domain" description="Carrier" evidence="7">
    <location>
        <begin position="2744"/>
        <end position="2819"/>
    </location>
</feature>
<dbReference type="GO" id="GO:0044550">
    <property type="term" value="P:secondary metabolite biosynthetic process"/>
    <property type="evidence" value="ECO:0007669"/>
    <property type="project" value="UniProtKB-ARBA"/>
</dbReference>
<dbReference type="InterPro" id="IPR000873">
    <property type="entry name" value="AMP-dep_synth/lig_dom"/>
</dbReference>
<gene>
    <name evidence="8" type="primary">tycC</name>
    <name evidence="8" type="ORF">LMG3431_00687</name>
</gene>
<evidence type="ECO:0000313" key="8">
    <source>
        <dbReference type="EMBL" id="CAB3628295.1"/>
    </source>
</evidence>
<dbReference type="CDD" id="cd19531">
    <property type="entry name" value="LCL_NRPS-like"/>
    <property type="match status" value="1"/>
</dbReference>
<dbReference type="InterPro" id="IPR036736">
    <property type="entry name" value="ACP-like_sf"/>
</dbReference>
<evidence type="ECO:0000256" key="1">
    <source>
        <dbReference type="ARBA" id="ARBA00001957"/>
    </source>
</evidence>
<keyword evidence="9" id="KW-1185">Reference proteome</keyword>
<dbReference type="GO" id="GO:0008610">
    <property type="term" value="P:lipid biosynthetic process"/>
    <property type="evidence" value="ECO:0007669"/>
    <property type="project" value="InterPro"/>
</dbReference>
<dbReference type="PROSITE" id="PS50075">
    <property type="entry name" value="CARRIER"/>
    <property type="match status" value="3"/>
</dbReference>
<evidence type="ECO:0000256" key="5">
    <source>
        <dbReference type="ARBA" id="ARBA00022832"/>
    </source>
</evidence>
<dbReference type="Proteomes" id="UP000494108">
    <property type="component" value="Unassembled WGS sequence"/>
</dbReference>
<dbReference type="Gene3D" id="3.40.50.12780">
    <property type="entry name" value="N-terminal domain of ligase-like"/>
    <property type="match status" value="2"/>
</dbReference>
<dbReference type="Pfam" id="PF00668">
    <property type="entry name" value="Condensation"/>
    <property type="match status" value="2"/>
</dbReference>
<dbReference type="Gene3D" id="3.30.559.30">
    <property type="entry name" value="Nonribosomal peptide synthetase, condensation domain"/>
    <property type="match status" value="2"/>
</dbReference>
<keyword evidence="4" id="KW-0597">Phosphoprotein</keyword>
<dbReference type="InterPro" id="IPR040097">
    <property type="entry name" value="FAAL/FAAC"/>
</dbReference>
<dbReference type="InterPro" id="IPR025110">
    <property type="entry name" value="AMP-bd_C"/>
</dbReference>